<proteinExistence type="predicted"/>
<comment type="caution">
    <text evidence="1">The sequence shown here is derived from an EMBL/GenBank/DDBJ whole genome shotgun (WGS) entry which is preliminary data.</text>
</comment>
<name>A0A562V2I3_9ACTN</name>
<accession>A0A562V2I3</accession>
<keyword evidence="2" id="KW-1185">Reference proteome</keyword>
<organism evidence="1 2">
    <name type="scientific">Stackebrandtia albiflava</name>
    <dbReference type="NCBI Taxonomy" id="406432"/>
    <lineage>
        <taxon>Bacteria</taxon>
        <taxon>Bacillati</taxon>
        <taxon>Actinomycetota</taxon>
        <taxon>Actinomycetes</taxon>
        <taxon>Glycomycetales</taxon>
        <taxon>Glycomycetaceae</taxon>
        <taxon>Stackebrandtia</taxon>
    </lineage>
</organism>
<gene>
    <name evidence="1" type="ORF">LX16_2813</name>
</gene>
<reference evidence="1 2" key="1">
    <citation type="journal article" date="2013" name="Stand. Genomic Sci.">
        <title>Genomic Encyclopedia of Type Strains, Phase I: The one thousand microbial genomes (KMG-I) project.</title>
        <authorList>
            <person name="Kyrpides N.C."/>
            <person name="Woyke T."/>
            <person name="Eisen J.A."/>
            <person name="Garrity G."/>
            <person name="Lilburn T.G."/>
            <person name="Beck B.J."/>
            <person name="Whitman W.B."/>
            <person name="Hugenholtz P."/>
            <person name="Klenk H.P."/>
        </authorList>
    </citation>
    <scope>NUCLEOTIDE SEQUENCE [LARGE SCALE GENOMIC DNA]</scope>
    <source>
        <strain evidence="1 2">DSM 45044</strain>
    </source>
</reference>
<protein>
    <submittedName>
        <fullName evidence="1">Uncharacterized protein</fullName>
    </submittedName>
</protein>
<dbReference type="AlphaFoldDB" id="A0A562V2I3"/>
<evidence type="ECO:0000313" key="1">
    <source>
        <dbReference type="EMBL" id="TWJ12065.1"/>
    </source>
</evidence>
<evidence type="ECO:0000313" key="2">
    <source>
        <dbReference type="Proteomes" id="UP000321617"/>
    </source>
</evidence>
<sequence length="45" mass="5084">MARIHADELRAIVYPLIARNPVGDGRFRTGARRCAARERATPYSQ</sequence>
<dbReference type="Proteomes" id="UP000321617">
    <property type="component" value="Unassembled WGS sequence"/>
</dbReference>
<dbReference type="EMBL" id="VLLL01000006">
    <property type="protein sequence ID" value="TWJ12065.1"/>
    <property type="molecule type" value="Genomic_DNA"/>
</dbReference>